<dbReference type="PATRIC" id="fig|1341683.3.peg.2172"/>
<sequence>MHNQPKSKKTVWVVSDGVPGHFNQSKGVLFALERDFELEVHWIELTLKHKFYRRPLTWLLNYKIPKAEKIDQFYQGDALPNARPDIVVGAGGNSAYAIVWLSKAFGAKNIFCGSLRQLKAELFDAILVLEPDLPKPFISLPVSPMPLSQATLQQHGKQWYSEHPHVEQQVWTMLIGGDGAGAQYQEQDWIQLAKQMNLLARQHRIKWLLSTSRRTGKQAEKILQQYLNFECIADIVWWAEQPRAVLHQFLAVSTRVFCSADSMSMLMESVSAMRPVVAYLPEHWQPDEKFHNVLERLSQQEILQVISIAQLNSTFKAEQQQTLTVEPSELLAQQLHKQLFANS</sequence>
<evidence type="ECO:0008006" key="4">
    <source>
        <dbReference type="Google" id="ProtNLM"/>
    </source>
</evidence>
<reference evidence="2 3" key="1">
    <citation type="submission" date="2013-10" db="EMBL/GenBank/DDBJ databases">
        <title>The Genome Sequence of Acinetobacter brisouii CIP 110357.</title>
        <authorList>
            <consortium name="The Broad Institute Genomics Platform"/>
            <consortium name="The Broad Institute Genome Sequencing Center for Infectious Disease"/>
            <person name="Cerqueira G."/>
            <person name="Feldgarden M."/>
            <person name="Courvalin P."/>
            <person name="Grillot-Courvalin C."/>
            <person name="Clermont D."/>
            <person name="Rocha E."/>
            <person name="Yoon E.-J."/>
            <person name="Nemec A."/>
            <person name="Young S.K."/>
            <person name="Zeng Q."/>
            <person name="Gargeya S."/>
            <person name="Fitzgerald M."/>
            <person name="Abouelleil A."/>
            <person name="Alvarado L."/>
            <person name="Berlin A.M."/>
            <person name="Chapman S.B."/>
            <person name="Gainer-Dewar J."/>
            <person name="Goldberg J."/>
            <person name="Gnerre S."/>
            <person name="Griggs A."/>
            <person name="Gujja S."/>
            <person name="Hansen M."/>
            <person name="Howarth C."/>
            <person name="Imamovic A."/>
            <person name="Ireland A."/>
            <person name="Larimer J."/>
            <person name="McCowan C."/>
            <person name="Murphy C."/>
            <person name="Pearson M."/>
            <person name="Poon T.W."/>
            <person name="Priest M."/>
            <person name="Roberts A."/>
            <person name="Saif S."/>
            <person name="Shea T."/>
            <person name="Sykes S."/>
            <person name="Wortman J."/>
            <person name="Nusbaum C."/>
            <person name="Birren B."/>
        </authorList>
    </citation>
    <scope>NUCLEOTIDE SEQUENCE [LARGE SCALE GENOMIC DNA]</scope>
    <source>
        <strain evidence="2 3">CIP 110357</strain>
    </source>
</reference>
<proteinExistence type="predicted"/>
<keyword evidence="3" id="KW-1185">Reference proteome</keyword>
<dbReference type="RefSeq" id="WP_004902151.1">
    <property type="nucleotide sequence ID" value="NZ_BBTI01000006.1"/>
</dbReference>
<dbReference type="InterPro" id="IPR009367">
    <property type="entry name" value="Elm1-like"/>
</dbReference>
<dbReference type="EMBL" id="AYEU01000014">
    <property type="protein sequence ID" value="ESK47673.1"/>
    <property type="molecule type" value="Genomic_DNA"/>
</dbReference>
<evidence type="ECO:0000313" key="2">
    <source>
        <dbReference type="EMBL" id="ESK50223.1"/>
    </source>
</evidence>
<accession>V2U7E5</accession>
<dbReference type="Pfam" id="PF06258">
    <property type="entry name" value="Mito_fiss_Elm1"/>
    <property type="match status" value="1"/>
</dbReference>
<dbReference type="OrthoDB" id="1865at2"/>
<dbReference type="AlphaFoldDB" id="V2U7E5"/>
<evidence type="ECO:0000313" key="1">
    <source>
        <dbReference type="EMBL" id="ESK47673.1"/>
    </source>
</evidence>
<comment type="caution">
    <text evidence="2">The sequence shown here is derived from an EMBL/GenBank/DDBJ whole genome shotgun (WGS) entry which is preliminary data.</text>
</comment>
<name>V2U7E5_9GAMM</name>
<dbReference type="Proteomes" id="UP000018418">
    <property type="component" value="Unassembled WGS sequence"/>
</dbReference>
<protein>
    <recommendedName>
        <fullName evidence="4">Nucleoside-diphosphate sugar epimerase</fullName>
    </recommendedName>
</protein>
<dbReference type="EMBL" id="AYEU01000007">
    <property type="protein sequence ID" value="ESK50223.1"/>
    <property type="molecule type" value="Genomic_DNA"/>
</dbReference>
<evidence type="ECO:0000313" key="3">
    <source>
        <dbReference type="Proteomes" id="UP000018418"/>
    </source>
</evidence>
<dbReference type="HOGENOM" id="CLU_071772_0_0_6"/>
<gene>
    <name evidence="2" type="ORF">P255_02198</name>
    <name evidence="1" type="ORF">P255_02947</name>
</gene>
<organism evidence="2 3">
    <name type="scientific">Acinetobacter brisouii CIP 110357</name>
    <dbReference type="NCBI Taxonomy" id="1341683"/>
    <lineage>
        <taxon>Bacteria</taxon>
        <taxon>Pseudomonadati</taxon>
        <taxon>Pseudomonadota</taxon>
        <taxon>Gammaproteobacteria</taxon>
        <taxon>Moraxellales</taxon>
        <taxon>Moraxellaceae</taxon>
        <taxon>Acinetobacter</taxon>
    </lineage>
</organism>